<keyword evidence="5" id="KW-0472">Membrane</keyword>
<feature type="transmembrane region" description="Helical" evidence="5">
    <location>
        <begin position="20"/>
        <end position="41"/>
    </location>
</feature>
<dbReference type="InterPro" id="IPR036249">
    <property type="entry name" value="Thioredoxin-like_sf"/>
</dbReference>
<dbReference type="Gene3D" id="3.40.30.10">
    <property type="entry name" value="Glutaredoxin"/>
    <property type="match status" value="1"/>
</dbReference>
<name>A0AA37NNQ0_9BACT</name>
<keyword evidence="2" id="KW-0201">Cytochrome c-type biogenesis</keyword>
<dbReference type="PROSITE" id="PS51352">
    <property type="entry name" value="THIOREDOXIN_2"/>
    <property type="match status" value="1"/>
</dbReference>
<dbReference type="Pfam" id="PF00578">
    <property type="entry name" value="AhpC-TSA"/>
    <property type="match status" value="1"/>
</dbReference>
<dbReference type="PANTHER" id="PTHR42852">
    <property type="entry name" value="THIOL:DISULFIDE INTERCHANGE PROTEIN DSBE"/>
    <property type="match status" value="1"/>
</dbReference>
<evidence type="ECO:0000256" key="1">
    <source>
        <dbReference type="ARBA" id="ARBA00004196"/>
    </source>
</evidence>
<keyword evidence="3" id="KW-1015">Disulfide bond</keyword>
<proteinExistence type="predicted"/>
<dbReference type="GO" id="GO:0016491">
    <property type="term" value="F:oxidoreductase activity"/>
    <property type="evidence" value="ECO:0007669"/>
    <property type="project" value="InterPro"/>
</dbReference>
<evidence type="ECO:0000256" key="2">
    <source>
        <dbReference type="ARBA" id="ARBA00022748"/>
    </source>
</evidence>
<dbReference type="GO" id="GO:0017004">
    <property type="term" value="P:cytochrome complex assembly"/>
    <property type="evidence" value="ECO:0007669"/>
    <property type="project" value="UniProtKB-KW"/>
</dbReference>
<feature type="domain" description="Thioredoxin" evidence="6">
    <location>
        <begin position="52"/>
        <end position="196"/>
    </location>
</feature>
<comment type="caution">
    <text evidence="7">The sequence shown here is derived from an EMBL/GenBank/DDBJ whole genome shotgun (WGS) entry which is preliminary data.</text>
</comment>
<protein>
    <recommendedName>
        <fullName evidence="6">Thioredoxin domain-containing protein</fullName>
    </recommendedName>
</protein>
<evidence type="ECO:0000313" key="7">
    <source>
        <dbReference type="EMBL" id="GKI19164.1"/>
    </source>
</evidence>
<organism evidence="7 8">
    <name type="scientific">Alistipes finegoldii</name>
    <dbReference type="NCBI Taxonomy" id="214856"/>
    <lineage>
        <taxon>Bacteria</taxon>
        <taxon>Pseudomonadati</taxon>
        <taxon>Bacteroidota</taxon>
        <taxon>Bacteroidia</taxon>
        <taxon>Bacteroidales</taxon>
        <taxon>Rikenellaceae</taxon>
        <taxon>Alistipes</taxon>
    </lineage>
</organism>
<dbReference type="GO" id="GO:0030313">
    <property type="term" value="C:cell envelope"/>
    <property type="evidence" value="ECO:0007669"/>
    <property type="project" value="UniProtKB-SubCell"/>
</dbReference>
<dbReference type="InterPro" id="IPR000866">
    <property type="entry name" value="AhpC/TSA"/>
</dbReference>
<evidence type="ECO:0000256" key="3">
    <source>
        <dbReference type="ARBA" id="ARBA00023157"/>
    </source>
</evidence>
<dbReference type="InterPro" id="IPR013766">
    <property type="entry name" value="Thioredoxin_domain"/>
</dbReference>
<comment type="subcellular location">
    <subcellularLocation>
        <location evidence="1">Cell envelope</location>
    </subcellularLocation>
</comment>
<dbReference type="SUPFAM" id="SSF52833">
    <property type="entry name" value="Thioredoxin-like"/>
    <property type="match status" value="1"/>
</dbReference>
<sequence>MAIFAAYITFTRRRWSSRIIISLLTAMTIVWMSWSGADFIYDCLTFKSWKGRVTQMIKCPLDIRNVQGETINLADFKGSYLLLDCWTTNCGVCYREFPILQELYNKYKDNRSIKIGALHFRREEKAETITTGQERLQEYDYTFPVFSIKRNDPAVTEIKVKLFPTIIIFDPDGTLIFRGSINDAKDYLRKLAKGGQL</sequence>
<keyword evidence="4" id="KW-0676">Redox-active center</keyword>
<dbReference type="InterPro" id="IPR050553">
    <property type="entry name" value="Thioredoxin_ResA/DsbE_sf"/>
</dbReference>
<reference evidence="7" key="1">
    <citation type="submission" date="2022-01" db="EMBL/GenBank/DDBJ databases">
        <title>Novel bile acid biosynthetic pathways are enriched in the microbiome of centenarians.</title>
        <authorList>
            <person name="Sato Y."/>
            <person name="Atarashi K."/>
            <person name="Plichta R.D."/>
            <person name="Arai Y."/>
            <person name="Sasajima S."/>
            <person name="Kearney M.S."/>
            <person name="Suda W."/>
            <person name="Takeshita K."/>
            <person name="Sasaki T."/>
            <person name="Okamoto S."/>
            <person name="Skelly N.A."/>
            <person name="Okamura Y."/>
            <person name="Vlamakis H."/>
            <person name="Li Y."/>
            <person name="Tanoue T."/>
            <person name="Takei H."/>
            <person name="Nittono H."/>
            <person name="Narushima S."/>
            <person name="Irie J."/>
            <person name="Itoh H."/>
            <person name="Moriya K."/>
            <person name="Sugiura Y."/>
            <person name="Suematsu M."/>
            <person name="Moritoki N."/>
            <person name="Shibata S."/>
            <person name="Littman R.D."/>
            <person name="Fischbach A.M."/>
            <person name="Uwamino Y."/>
            <person name="Inoue T."/>
            <person name="Honda A."/>
            <person name="Hattori M."/>
            <person name="Murai T."/>
            <person name="Xavier J.R."/>
            <person name="Hirose N."/>
            <person name="Honda K."/>
        </authorList>
    </citation>
    <scope>NUCLEOTIDE SEQUENCE</scope>
    <source>
        <strain evidence="7">CE91-St16</strain>
    </source>
</reference>
<gene>
    <name evidence="7" type="ORF">CE91St16_20720</name>
</gene>
<keyword evidence="5" id="KW-0812">Transmembrane</keyword>
<dbReference type="Proteomes" id="UP001055105">
    <property type="component" value="Unassembled WGS sequence"/>
</dbReference>
<evidence type="ECO:0000256" key="4">
    <source>
        <dbReference type="ARBA" id="ARBA00023284"/>
    </source>
</evidence>
<dbReference type="GO" id="GO:0016209">
    <property type="term" value="F:antioxidant activity"/>
    <property type="evidence" value="ECO:0007669"/>
    <property type="project" value="InterPro"/>
</dbReference>
<evidence type="ECO:0000259" key="6">
    <source>
        <dbReference type="PROSITE" id="PS51352"/>
    </source>
</evidence>
<evidence type="ECO:0000256" key="5">
    <source>
        <dbReference type="SAM" id="Phobius"/>
    </source>
</evidence>
<evidence type="ECO:0000313" key="8">
    <source>
        <dbReference type="Proteomes" id="UP001055105"/>
    </source>
</evidence>
<accession>A0AA37NNQ0</accession>
<keyword evidence="5" id="KW-1133">Transmembrane helix</keyword>
<dbReference type="PANTHER" id="PTHR42852:SF6">
    <property type="entry name" value="THIOL:DISULFIDE INTERCHANGE PROTEIN DSBE"/>
    <property type="match status" value="1"/>
</dbReference>
<dbReference type="AlphaFoldDB" id="A0AA37NNQ0"/>
<dbReference type="CDD" id="cd02966">
    <property type="entry name" value="TlpA_like_family"/>
    <property type="match status" value="1"/>
</dbReference>
<dbReference type="EMBL" id="BQOL01000001">
    <property type="protein sequence ID" value="GKI19164.1"/>
    <property type="molecule type" value="Genomic_DNA"/>
</dbReference>